<keyword evidence="1" id="KW-0560">Oxidoreductase</keyword>
<dbReference type="GO" id="GO:0016903">
    <property type="term" value="F:oxidoreductase activity, acting on the aldehyde or oxo group of donors"/>
    <property type="evidence" value="ECO:0007669"/>
    <property type="project" value="InterPro"/>
</dbReference>
<dbReference type="SUPFAM" id="SSF52922">
    <property type="entry name" value="TK C-terminal domain-like"/>
    <property type="match status" value="1"/>
</dbReference>
<comment type="caution">
    <text evidence="3">The sequence shown here is derived from an EMBL/GenBank/DDBJ whole genome shotgun (WGS) entry which is preliminary data.</text>
</comment>
<dbReference type="InterPro" id="IPR002869">
    <property type="entry name" value="Pyrv_flavodox_OxRed_cen"/>
</dbReference>
<protein>
    <submittedName>
        <fullName evidence="3">Indolepyruvate ferredoxin oxidoreductase</fullName>
    </submittedName>
</protein>
<dbReference type="InterPro" id="IPR019752">
    <property type="entry name" value="Pyrv/ketoisovalerate_OxRed_cat"/>
</dbReference>
<dbReference type="InterPro" id="IPR017896">
    <property type="entry name" value="4Fe4S_Fe-S-bd"/>
</dbReference>
<dbReference type="EMBL" id="AGUD01000200">
    <property type="protein sequence ID" value="EHN10832.1"/>
    <property type="molecule type" value="Genomic_DNA"/>
</dbReference>
<accession>H0E663</accession>
<dbReference type="PATRIC" id="fig|1097667.3.peg.2294"/>
<dbReference type="NCBIfam" id="NF009589">
    <property type="entry name" value="PRK13030.1"/>
    <property type="match status" value="1"/>
</dbReference>
<dbReference type="NCBIfam" id="NF009588">
    <property type="entry name" value="PRK13029.1"/>
    <property type="match status" value="1"/>
</dbReference>
<dbReference type="PANTHER" id="PTHR48084:SF3">
    <property type="entry name" value="SUBUNIT OF PYRUVATE:FLAVODOXIN OXIDOREDUCTASE"/>
    <property type="match status" value="1"/>
</dbReference>
<dbReference type="PROSITE" id="PS51379">
    <property type="entry name" value="4FE4S_FER_2"/>
    <property type="match status" value="1"/>
</dbReference>
<dbReference type="SUPFAM" id="SSF53323">
    <property type="entry name" value="Pyruvate-ferredoxin oxidoreductase, PFOR, domain III"/>
    <property type="match status" value="1"/>
</dbReference>
<dbReference type="Gene3D" id="3.40.50.970">
    <property type="match status" value="1"/>
</dbReference>
<sequence>MGTQLAPNVGTLKHQGVVGYWYGKAPGLDRAGDALRHANLIGTQPLGGAVAFVGDDATAKSSSIPSSSEYALFDLGMPVLVPGDVQEILDYGLHAVAMSRASGLWTALKLATSVADGSGTALVGRDRVRPVLPDAAATRHAPHAQLIGAALLELERSMLEERLDLAREYGRLNRLNEVVVSHPDDRIGIVAVGRMYQEVRQALRDLGLDDDGLARNRVRVMKVGMPYPVDPADLRELAHGLDRIVVVEEKRAFVETQLKDALFGQPAPPVVTGKRDADGASLFPAAGEFDGGLITRTLAAAVLGDEDAAPTAARARVLRLDGIRTPEPLPLARTPYYCSGCPHNSSTTSLPEDSVVGAGIGCSGMVMVMDEDQVGAVAGVTQMGGEGAQWIGMAPFVDSPHFFQNLGDGTFLHSGSLAIRAAIAAEVDITYKLLYNAAIAMTGGQQPAGGGLSVPEICQMLTAEGVSRILITADDVSAYAGVRLPDGIEVWARDRLVEAQERLAAIKGVTVLIHDQECATELRRKRKRGLAPAREKRIFINERVCEGCGDCGAKSNCLSVIPIETEFGRKTAIHQASCNTDYSCVDGDCPSFLEIVPATGGAQHQMPPDLAADALPEPAADLPSEATIRITGVGGTGVVSVAQMLAIAAHLEGRHVRGLDQIGLAQKGGPVVSDLRIQATATDGSNRLGSADCDVYLGCDLLVAAEGRNLAAADRARTVAVLSSSEVPTGHMVSDPLLRFPPLRSLTDRVLSRAREDRSLCFAAQDDATTLFAVDQVANVMLLGAAFQLGALPVSAAAIERAIELNGTQVEVNRQAFRRGRQRVADPEAYDALLLARMPVVGALELDPEQRAIVDDVGAAPGSELERLLERRVSELVGFQDVAYARRYAEDVSRARAAEHAVAPGSTALAEAVARGLHKLLAYKDEPEIARLHLDPQLQAEIEAAFGPGARYAWKLTPPFLRALGFEGKITLGRWFRPVYRLLYAMRRLRGTAFDPFGRSEVRRAERALIDEYRELLARVLAGLTEQNLDVAVELVGLPDMVRGYEEIKLANVARYRERIGELLVEFEASRSLLAA</sequence>
<keyword evidence="3" id="KW-0670">Pyruvate</keyword>
<dbReference type="GO" id="GO:0000287">
    <property type="term" value="F:magnesium ion binding"/>
    <property type="evidence" value="ECO:0007669"/>
    <property type="project" value="UniProtKB-ARBA"/>
</dbReference>
<reference evidence="3 4" key="1">
    <citation type="journal article" date="2013" name="Biodegradation">
        <title>Quantitative proteomic analysis of ibuprofen-degrading Patulibacter sp. strain I11.</title>
        <authorList>
            <person name="Almeida B."/>
            <person name="Kjeldal H."/>
            <person name="Lolas I."/>
            <person name="Knudsen A.D."/>
            <person name="Carvalho G."/>
            <person name="Nielsen K.L."/>
            <person name="Barreto Crespo M.T."/>
            <person name="Stensballe A."/>
            <person name="Nielsen J.L."/>
        </authorList>
    </citation>
    <scope>NUCLEOTIDE SEQUENCE [LARGE SCALE GENOMIC DNA]</scope>
    <source>
        <strain evidence="3 4">I11</strain>
    </source>
</reference>
<dbReference type="Proteomes" id="UP000005143">
    <property type="component" value="Unassembled WGS sequence"/>
</dbReference>
<dbReference type="InterPro" id="IPR051457">
    <property type="entry name" value="2-oxoacid:Fd_oxidoreductase"/>
</dbReference>
<dbReference type="Gene3D" id="3.40.920.10">
    <property type="entry name" value="Pyruvate-ferredoxin oxidoreductase, PFOR, domain III"/>
    <property type="match status" value="1"/>
</dbReference>
<dbReference type="SUPFAM" id="SSF52518">
    <property type="entry name" value="Thiamin diphosphate-binding fold (THDP-binding)"/>
    <property type="match status" value="2"/>
</dbReference>
<dbReference type="Pfam" id="PF01558">
    <property type="entry name" value="POR"/>
    <property type="match status" value="1"/>
</dbReference>
<dbReference type="InterPro" id="IPR009014">
    <property type="entry name" value="Transketo_C/PFOR_II"/>
</dbReference>
<dbReference type="Pfam" id="PF20169">
    <property type="entry name" value="DUF6537"/>
    <property type="match status" value="1"/>
</dbReference>
<dbReference type="InterPro" id="IPR046667">
    <property type="entry name" value="DUF6537"/>
</dbReference>
<evidence type="ECO:0000313" key="4">
    <source>
        <dbReference type="Proteomes" id="UP000005143"/>
    </source>
</evidence>
<feature type="domain" description="4Fe-4S ferredoxin-type" evidence="2">
    <location>
        <begin position="536"/>
        <end position="566"/>
    </location>
</feature>
<evidence type="ECO:0000259" key="2">
    <source>
        <dbReference type="PROSITE" id="PS51379"/>
    </source>
</evidence>
<keyword evidence="4" id="KW-1185">Reference proteome</keyword>
<gene>
    <name evidence="3" type="ORF">PAI11_23130</name>
</gene>
<evidence type="ECO:0000313" key="3">
    <source>
        <dbReference type="EMBL" id="EHN10832.1"/>
    </source>
</evidence>
<dbReference type="PANTHER" id="PTHR48084">
    <property type="entry name" value="2-OXOGLUTARATE OXIDOREDUCTASE SUBUNIT KORB-RELATED"/>
    <property type="match status" value="1"/>
</dbReference>
<name>H0E663_9ACTN</name>
<dbReference type="AlphaFoldDB" id="H0E663"/>
<dbReference type="InterPro" id="IPR029061">
    <property type="entry name" value="THDP-binding"/>
</dbReference>
<organism evidence="3 4">
    <name type="scientific">Patulibacter medicamentivorans</name>
    <dbReference type="NCBI Taxonomy" id="1097667"/>
    <lineage>
        <taxon>Bacteria</taxon>
        <taxon>Bacillati</taxon>
        <taxon>Actinomycetota</taxon>
        <taxon>Thermoleophilia</taxon>
        <taxon>Solirubrobacterales</taxon>
        <taxon>Patulibacteraceae</taxon>
        <taxon>Patulibacter</taxon>
    </lineage>
</organism>
<proteinExistence type="predicted"/>
<evidence type="ECO:0000256" key="1">
    <source>
        <dbReference type="ARBA" id="ARBA00023002"/>
    </source>
</evidence>